<gene>
    <name evidence="1" type="ORF">LEA_14879</name>
</gene>
<organism evidence="1">
    <name type="scientific">human gut metagenome</name>
    <dbReference type="NCBI Taxonomy" id="408170"/>
    <lineage>
        <taxon>unclassified sequences</taxon>
        <taxon>metagenomes</taxon>
        <taxon>organismal metagenomes</taxon>
    </lineage>
</organism>
<accession>K1S6P6</accession>
<proteinExistence type="predicted"/>
<evidence type="ECO:0000313" key="1">
    <source>
        <dbReference type="EMBL" id="EKC56352.1"/>
    </source>
</evidence>
<protein>
    <submittedName>
        <fullName evidence="1">Primase</fullName>
    </submittedName>
</protein>
<name>K1S6P6_9ZZZZ</name>
<reference evidence="1" key="1">
    <citation type="journal article" date="2013" name="Environ. Microbiol.">
        <title>Microbiota from the distal guts of lean and obese adolescents exhibit partial functional redundancy besides clear differences in community structure.</title>
        <authorList>
            <person name="Ferrer M."/>
            <person name="Ruiz A."/>
            <person name="Lanza F."/>
            <person name="Haange S.B."/>
            <person name="Oberbach A."/>
            <person name="Till H."/>
            <person name="Bargiela R."/>
            <person name="Campoy C."/>
            <person name="Segura M.T."/>
            <person name="Richter M."/>
            <person name="von Bergen M."/>
            <person name="Seifert J."/>
            <person name="Suarez A."/>
        </authorList>
    </citation>
    <scope>NUCLEOTIDE SEQUENCE</scope>
</reference>
<dbReference type="EMBL" id="AJWY01010142">
    <property type="protein sequence ID" value="EKC56352.1"/>
    <property type="molecule type" value="Genomic_DNA"/>
</dbReference>
<dbReference type="AlphaFoldDB" id="K1S6P6"/>
<sequence length="153" mass="17087">MNSFDDIPQEMKELPQWVARVDKIPINPNSLYGAKSTDKTSWGTFEQAKAAIGKKAKMKAVQGKECNGIGFVLSAPYCGIDIDHCFNPETDEWSKEALDIIKNMNSYTEVSPSGTGVHIFYKNDGNTHTEWNRKSLLTAYNTLKCIRPTAILP</sequence>
<comment type="caution">
    <text evidence="1">The sequence shown here is derived from an EMBL/GenBank/DDBJ whole genome shotgun (WGS) entry which is preliminary data.</text>
</comment>